<evidence type="ECO:0000256" key="2">
    <source>
        <dbReference type="ARBA" id="ARBA00023125"/>
    </source>
</evidence>
<evidence type="ECO:0000313" key="6">
    <source>
        <dbReference type="EMBL" id="QJR29585.1"/>
    </source>
</evidence>
<gene>
    <name evidence="6" type="ORF">HKT17_07590</name>
</gene>
<dbReference type="InterPro" id="IPR047057">
    <property type="entry name" value="MerR_fam"/>
</dbReference>
<feature type="domain" description="HTH merR-type" evidence="5">
    <location>
        <begin position="1"/>
        <end position="75"/>
    </location>
</feature>
<keyword evidence="3" id="KW-0804">Transcription</keyword>
<dbReference type="Proteomes" id="UP000501130">
    <property type="component" value="Chromosome"/>
</dbReference>
<dbReference type="SUPFAM" id="SSF46955">
    <property type="entry name" value="Putative DNA-binding domain"/>
    <property type="match status" value="1"/>
</dbReference>
<dbReference type="InterPro" id="IPR009061">
    <property type="entry name" value="DNA-bd_dom_put_sf"/>
</dbReference>
<evidence type="ECO:0000256" key="4">
    <source>
        <dbReference type="SAM" id="Coils"/>
    </source>
</evidence>
<dbReference type="PANTHER" id="PTHR30204:SF94">
    <property type="entry name" value="HEAVY METAL-DEPENDENT TRANSCRIPTIONAL REGULATOR HI_0293-RELATED"/>
    <property type="match status" value="1"/>
</dbReference>
<evidence type="ECO:0000259" key="5">
    <source>
        <dbReference type="PROSITE" id="PS50937"/>
    </source>
</evidence>
<dbReference type="SMART" id="SM00422">
    <property type="entry name" value="HTH_MERR"/>
    <property type="match status" value="1"/>
</dbReference>
<accession>A0ABX6N6R6</accession>
<dbReference type="PROSITE" id="PS00552">
    <property type="entry name" value="HTH_MERR_1"/>
    <property type="match status" value="1"/>
</dbReference>
<keyword evidence="4" id="KW-0175">Coiled coil</keyword>
<dbReference type="RefSeq" id="WP_171099038.1">
    <property type="nucleotide sequence ID" value="NZ_CP053084.1"/>
</dbReference>
<evidence type="ECO:0000256" key="1">
    <source>
        <dbReference type="ARBA" id="ARBA00023015"/>
    </source>
</evidence>
<dbReference type="PROSITE" id="PS50937">
    <property type="entry name" value="HTH_MERR_2"/>
    <property type="match status" value="1"/>
</dbReference>
<dbReference type="InterPro" id="IPR000551">
    <property type="entry name" value="MerR-type_HTH_dom"/>
</dbReference>
<protein>
    <submittedName>
        <fullName evidence="6">MerR family transcriptional regulator</fullName>
    </submittedName>
</protein>
<organism evidence="6 7">
    <name type="scientific">Limnobacter profundi</name>
    <dbReference type="NCBI Taxonomy" id="2732163"/>
    <lineage>
        <taxon>Bacteria</taxon>
        <taxon>Pseudomonadati</taxon>
        <taxon>Pseudomonadota</taxon>
        <taxon>Betaproteobacteria</taxon>
        <taxon>Burkholderiales</taxon>
        <taxon>Burkholderiaceae</taxon>
        <taxon>Limnobacter</taxon>
    </lineage>
</organism>
<name>A0ABX6N6R6_9BURK</name>
<sequence>MKISEVAKKLGLSPKTIRFYEDQGLIAPKRATSESWFTSGKNRVFGQEDLSRLDFVKKARELDFSIKEIQSVLDYYDQGPACGCGSRAKVDELIALKLIEVQQVKIHLEALEQKLTDIRANNAAIAHELAQNPNEPEGEFLIADYIIPIRNDAKK</sequence>
<evidence type="ECO:0000256" key="3">
    <source>
        <dbReference type="ARBA" id="ARBA00023163"/>
    </source>
</evidence>
<dbReference type="PANTHER" id="PTHR30204">
    <property type="entry name" value="REDOX-CYCLING DRUG-SENSING TRANSCRIPTIONAL ACTIVATOR SOXR"/>
    <property type="match status" value="1"/>
</dbReference>
<dbReference type="Gene3D" id="1.10.1660.10">
    <property type="match status" value="1"/>
</dbReference>
<proteinExistence type="predicted"/>
<dbReference type="Pfam" id="PF13411">
    <property type="entry name" value="MerR_1"/>
    <property type="match status" value="1"/>
</dbReference>
<reference evidence="6 7" key="1">
    <citation type="submission" date="2020-05" db="EMBL/GenBank/DDBJ databases">
        <title>Compete genome of Limnobacter sp. SAORIC-580.</title>
        <authorList>
            <person name="Song J."/>
            <person name="Cho J.-C."/>
        </authorList>
    </citation>
    <scope>NUCLEOTIDE SEQUENCE [LARGE SCALE GENOMIC DNA]</scope>
    <source>
        <strain evidence="6 7">SAORIC-580</strain>
    </source>
</reference>
<keyword evidence="1" id="KW-0805">Transcription regulation</keyword>
<dbReference type="EMBL" id="CP053084">
    <property type="protein sequence ID" value="QJR29585.1"/>
    <property type="molecule type" value="Genomic_DNA"/>
</dbReference>
<keyword evidence="7" id="KW-1185">Reference proteome</keyword>
<keyword evidence="2" id="KW-0238">DNA-binding</keyword>
<feature type="coiled-coil region" evidence="4">
    <location>
        <begin position="101"/>
        <end position="128"/>
    </location>
</feature>
<evidence type="ECO:0000313" key="7">
    <source>
        <dbReference type="Proteomes" id="UP000501130"/>
    </source>
</evidence>